<dbReference type="AlphaFoldDB" id="B1Y4H9"/>
<dbReference type="RefSeq" id="WP_012346180.1">
    <property type="nucleotide sequence ID" value="NC_010524.1"/>
</dbReference>
<feature type="transmembrane region" description="Helical" evidence="1">
    <location>
        <begin position="122"/>
        <end position="147"/>
    </location>
</feature>
<name>B1Y4H9_LEPCP</name>
<accession>B1Y4H9</accession>
<dbReference type="KEGG" id="lch:Lcho_1149"/>
<dbReference type="Proteomes" id="UP000001693">
    <property type="component" value="Chromosome"/>
</dbReference>
<keyword evidence="1" id="KW-0812">Transmembrane</keyword>
<keyword evidence="2" id="KW-0378">Hydrolase</keyword>
<proteinExistence type="predicted"/>
<evidence type="ECO:0000313" key="2">
    <source>
        <dbReference type="EMBL" id="ACB33418.1"/>
    </source>
</evidence>
<evidence type="ECO:0000256" key="1">
    <source>
        <dbReference type="SAM" id="Phobius"/>
    </source>
</evidence>
<dbReference type="eggNOG" id="COG1988">
    <property type="taxonomic scope" value="Bacteria"/>
</dbReference>
<feature type="transmembrane region" description="Helical" evidence="1">
    <location>
        <begin position="90"/>
        <end position="110"/>
    </location>
</feature>
<dbReference type="GO" id="GO:0016787">
    <property type="term" value="F:hydrolase activity"/>
    <property type="evidence" value="ECO:0007669"/>
    <property type="project" value="UniProtKB-KW"/>
</dbReference>
<dbReference type="HOGENOM" id="CLU_067817_0_0_4"/>
<sequence precursor="true">MDSLTQLVLGASVSMAVMGRAARPAKAAAWGALAGTLPDLDVLIDQGDPILDMVLHRAESHALFWLTLFSLPFALAVARWHGETDRWRRWWAALWLALVTHPLLDLLTIYGTQVLLPFTNQAWGLGSVFIIDPMVTVPWAVGVVAALRAASPERARRANVVGLSLGLAYLGWGAAVQQHVLAKARDSLRAQGLPAEQVLATPTPFNSVLWRVVSVGNGQFHEGFHSLLDGPGPIRFDRFDQGRPLAQALQAHDGLTRIRRFSDGFWALQAHPDGQLLLSDLRMGQQPHYVFRFAIARRDEATGTWLPMARAESAGSRAPFAPSVSWLWRRMGGVPVAPPR</sequence>
<feature type="transmembrane region" description="Helical" evidence="1">
    <location>
        <begin position="62"/>
        <end position="78"/>
    </location>
</feature>
<dbReference type="InterPro" id="IPR007404">
    <property type="entry name" value="YdjM-like"/>
</dbReference>
<dbReference type="EMBL" id="CP001013">
    <property type="protein sequence ID" value="ACB33418.1"/>
    <property type="molecule type" value="Genomic_DNA"/>
</dbReference>
<dbReference type="PANTHER" id="PTHR40031:SF1">
    <property type="entry name" value="MEMBRANE-BOUND METAL-DEPENDENT HYDROLASE"/>
    <property type="match status" value="1"/>
</dbReference>
<protein>
    <submittedName>
        <fullName evidence="2">Membrane-bound metal-dependent hydrolase</fullName>
    </submittedName>
</protein>
<dbReference type="InterPro" id="IPR053170">
    <property type="entry name" value="Transcription_regulator"/>
</dbReference>
<organism evidence="2 3">
    <name type="scientific">Leptothrix cholodnii (strain ATCC 51168 / LMG 8142 / SP-6)</name>
    <name type="common">Leptothrix discophora (strain SP-6)</name>
    <dbReference type="NCBI Taxonomy" id="395495"/>
    <lineage>
        <taxon>Bacteria</taxon>
        <taxon>Pseudomonadati</taxon>
        <taxon>Pseudomonadota</taxon>
        <taxon>Betaproteobacteria</taxon>
        <taxon>Burkholderiales</taxon>
        <taxon>Sphaerotilaceae</taxon>
        <taxon>Leptothrix</taxon>
    </lineage>
</organism>
<dbReference type="Pfam" id="PF04307">
    <property type="entry name" value="YdjM"/>
    <property type="match status" value="1"/>
</dbReference>
<dbReference type="OrthoDB" id="9781927at2"/>
<reference evidence="2 3" key="1">
    <citation type="submission" date="2008-03" db="EMBL/GenBank/DDBJ databases">
        <title>Complete sequence of Leptothrix cholodnii SP-6.</title>
        <authorList>
            <consortium name="US DOE Joint Genome Institute"/>
            <person name="Copeland A."/>
            <person name="Lucas S."/>
            <person name="Lapidus A."/>
            <person name="Glavina del Rio T."/>
            <person name="Dalin E."/>
            <person name="Tice H."/>
            <person name="Bruce D."/>
            <person name="Goodwin L."/>
            <person name="Pitluck S."/>
            <person name="Chertkov O."/>
            <person name="Brettin T."/>
            <person name="Detter J.C."/>
            <person name="Han C."/>
            <person name="Kuske C.R."/>
            <person name="Schmutz J."/>
            <person name="Larimer F."/>
            <person name="Land M."/>
            <person name="Hauser L."/>
            <person name="Kyrpides N."/>
            <person name="Lykidis A."/>
            <person name="Emerson D."/>
            <person name="Richardson P."/>
        </authorList>
    </citation>
    <scope>NUCLEOTIDE SEQUENCE [LARGE SCALE GENOMIC DNA]</scope>
    <source>
        <strain evidence="3">ATCC 51168 / LMG 8142 / SP-6</strain>
    </source>
</reference>
<keyword evidence="1" id="KW-0472">Membrane</keyword>
<evidence type="ECO:0000313" key="3">
    <source>
        <dbReference type="Proteomes" id="UP000001693"/>
    </source>
</evidence>
<keyword evidence="1" id="KW-1133">Transmembrane helix</keyword>
<dbReference type="STRING" id="395495.Lcho_1149"/>
<keyword evidence="3" id="KW-1185">Reference proteome</keyword>
<gene>
    <name evidence="2" type="ordered locus">Lcho_1149</name>
</gene>
<dbReference type="PANTHER" id="PTHR40031">
    <property type="entry name" value="HYPOTHETICAL MEMBRANE SPANNING PROTEIN"/>
    <property type="match status" value="1"/>
</dbReference>